<dbReference type="EMBL" id="JRPH02000005">
    <property type="protein sequence ID" value="TLE05801.1"/>
    <property type="molecule type" value="Genomic_DNA"/>
</dbReference>
<sequence>MYRMVIFNEDGYITHKHKISIIMAGTKLLKVNESYIFNDTPFYVMQGSGAIEFELLPHTKPIFHKIQIENLDYFMQYEKHKSSDYEEREQIENFVKLYDINQTYGCIKLYNSSYNRIEQELSGISKHENRVPLTEYKEQIK</sequence>
<organism evidence="1 2">
    <name type="scientific">Helicobacter bilis</name>
    <dbReference type="NCBI Taxonomy" id="37372"/>
    <lineage>
        <taxon>Bacteria</taxon>
        <taxon>Pseudomonadati</taxon>
        <taxon>Campylobacterota</taxon>
        <taxon>Epsilonproteobacteria</taxon>
        <taxon>Campylobacterales</taxon>
        <taxon>Helicobacteraceae</taxon>
        <taxon>Helicobacter</taxon>
    </lineage>
</organism>
<comment type="caution">
    <text evidence="1">The sequence shown here is derived from an EMBL/GenBank/DDBJ whole genome shotgun (WGS) entry which is preliminary data.</text>
</comment>
<dbReference type="Proteomes" id="UP000029870">
    <property type="component" value="Unassembled WGS sequence"/>
</dbReference>
<reference evidence="1 2" key="1">
    <citation type="journal article" date="2014" name="Genome Announc.">
        <title>Draft genome sequences of eight enterohepatic helicobacter species isolated from both laboratory and wild rodents.</title>
        <authorList>
            <person name="Sheh A."/>
            <person name="Shen Z."/>
            <person name="Fox J.G."/>
        </authorList>
    </citation>
    <scope>NUCLEOTIDE SEQUENCE [LARGE SCALE GENOMIC DNA]</scope>
    <source>
        <strain evidence="1 2">Missouri</strain>
    </source>
</reference>
<evidence type="ECO:0000313" key="2">
    <source>
        <dbReference type="Proteomes" id="UP000029870"/>
    </source>
</evidence>
<dbReference type="RefSeq" id="WP_004088374.1">
    <property type="nucleotide sequence ID" value="NZ_JAERIZ010000049.1"/>
</dbReference>
<gene>
    <name evidence="1" type="ORF">LS77_002505</name>
</gene>
<evidence type="ECO:0000313" key="1">
    <source>
        <dbReference type="EMBL" id="TLE05801.1"/>
    </source>
</evidence>
<accession>A0A6D2C9I0</accession>
<dbReference type="GeneID" id="60657295"/>
<dbReference type="AlphaFoldDB" id="A0A6D2C9I0"/>
<proteinExistence type="predicted"/>
<protein>
    <submittedName>
        <fullName evidence="1">Uncharacterized protein</fullName>
    </submittedName>
</protein>
<name>A0A6D2C9I0_9HELI</name>